<evidence type="ECO:0000256" key="9">
    <source>
        <dbReference type="ARBA" id="ARBA00023134"/>
    </source>
</evidence>
<keyword evidence="6" id="KW-0547">Nucleotide-binding</keyword>
<comment type="cofactor">
    <cofactor evidence="1">
        <name>Zn(2+)</name>
        <dbReference type="ChEBI" id="CHEBI:29105"/>
    </cofactor>
</comment>
<evidence type="ECO:0000256" key="5">
    <source>
        <dbReference type="ARBA" id="ARBA00022723"/>
    </source>
</evidence>
<evidence type="ECO:0000256" key="10">
    <source>
        <dbReference type="ARBA" id="ARBA00049295"/>
    </source>
</evidence>
<evidence type="ECO:0000256" key="4">
    <source>
        <dbReference type="ARBA" id="ARBA00022619"/>
    </source>
</evidence>
<evidence type="ECO:0000256" key="7">
    <source>
        <dbReference type="ARBA" id="ARBA00022801"/>
    </source>
</evidence>
<dbReference type="GO" id="GO:0046872">
    <property type="term" value="F:metal ion binding"/>
    <property type="evidence" value="ECO:0007669"/>
    <property type="project" value="UniProtKB-KW"/>
</dbReference>
<evidence type="ECO:0000313" key="12">
    <source>
        <dbReference type="EMBL" id="CAB4656253.1"/>
    </source>
</evidence>
<dbReference type="EC" id="3.5.4.25" evidence="3"/>
<dbReference type="CDD" id="cd00641">
    <property type="entry name" value="GTP_cyclohydro2"/>
    <property type="match status" value="1"/>
</dbReference>
<comment type="catalytic activity">
    <reaction evidence="10">
        <text>GTP + 4 H2O = 2,5-diamino-6-hydroxy-4-(5-phosphoribosylamino)-pyrimidine + formate + 2 phosphate + 3 H(+)</text>
        <dbReference type="Rhea" id="RHEA:23704"/>
        <dbReference type="ChEBI" id="CHEBI:15377"/>
        <dbReference type="ChEBI" id="CHEBI:15378"/>
        <dbReference type="ChEBI" id="CHEBI:15740"/>
        <dbReference type="ChEBI" id="CHEBI:37565"/>
        <dbReference type="ChEBI" id="CHEBI:43474"/>
        <dbReference type="ChEBI" id="CHEBI:58614"/>
        <dbReference type="EC" id="3.5.4.25"/>
    </reaction>
</comment>
<dbReference type="GO" id="GO:0003935">
    <property type="term" value="F:GTP cyclohydrolase II activity"/>
    <property type="evidence" value="ECO:0007669"/>
    <property type="project" value="UniProtKB-EC"/>
</dbReference>
<keyword evidence="9" id="KW-0342">GTP-binding</keyword>
<evidence type="ECO:0000256" key="6">
    <source>
        <dbReference type="ARBA" id="ARBA00022741"/>
    </source>
</evidence>
<reference evidence="12" key="1">
    <citation type="submission" date="2020-05" db="EMBL/GenBank/DDBJ databases">
        <authorList>
            <person name="Chiriac C."/>
            <person name="Salcher M."/>
            <person name="Ghai R."/>
            <person name="Kavagutti S V."/>
        </authorList>
    </citation>
    <scope>NUCLEOTIDE SEQUENCE</scope>
</reference>
<evidence type="ECO:0000256" key="2">
    <source>
        <dbReference type="ARBA" id="ARBA00004853"/>
    </source>
</evidence>
<dbReference type="Pfam" id="PF00925">
    <property type="entry name" value="GTP_cyclohydro2"/>
    <property type="match status" value="1"/>
</dbReference>
<keyword evidence="7" id="KW-0378">Hydrolase</keyword>
<evidence type="ECO:0000256" key="8">
    <source>
        <dbReference type="ARBA" id="ARBA00022833"/>
    </source>
</evidence>
<proteinExistence type="predicted"/>
<keyword evidence="4" id="KW-0686">Riboflavin biosynthesis</keyword>
<name>A0A6J6L681_9ZZZZ</name>
<dbReference type="SUPFAM" id="SSF142695">
    <property type="entry name" value="RibA-like"/>
    <property type="match status" value="1"/>
</dbReference>
<evidence type="ECO:0000256" key="1">
    <source>
        <dbReference type="ARBA" id="ARBA00001947"/>
    </source>
</evidence>
<sequence length="133" mass="14512">MQQINDEGRGVVVYLRGHEGRGIGIGHKIRAYSLQDEGFDTVDANTELGLPVDSREYGIGAQILADLGARELRLMTNNPAKYGGIAGYGLSIVERVQLDIAPTPENEAYLRTKRDRMGHVFDGSDIATPKKGK</sequence>
<evidence type="ECO:0000259" key="11">
    <source>
        <dbReference type="Pfam" id="PF00925"/>
    </source>
</evidence>
<evidence type="ECO:0000256" key="3">
    <source>
        <dbReference type="ARBA" id="ARBA00012762"/>
    </source>
</evidence>
<dbReference type="GO" id="GO:0009231">
    <property type="term" value="P:riboflavin biosynthetic process"/>
    <property type="evidence" value="ECO:0007669"/>
    <property type="project" value="UniProtKB-KW"/>
</dbReference>
<dbReference type="Gene3D" id="3.40.50.10990">
    <property type="entry name" value="GTP cyclohydrolase II"/>
    <property type="match status" value="1"/>
</dbReference>
<feature type="domain" description="GTP cyclohydrolase II" evidence="11">
    <location>
        <begin position="1"/>
        <end position="97"/>
    </location>
</feature>
<dbReference type="GO" id="GO:0009507">
    <property type="term" value="C:chloroplast"/>
    <property type="evidence" value="ECO:0007669"/>
    <property type="project" value="TreeGrafter"/>
</dbReference>
<keyword evidence="5" id="KW-0479">Metal-binding</keyword>
<dbReference type="InterPro" id="IPR032677">
    <property type="entry name" value="GTP_cyclohydro_II"/>
</dbReference>
<organism evidence="12">
    <name type="scientific">freshwater metagenome</name>
    <dbReference type="NCBI Taxonomy" id="449393"/>
    <lineage>
        <taxon>unclassified sequences</taxon>
        <taxon>metagenomes</taxon>
        <taxon>ecological metagenomes</taxon>
    </lineage>
</organism>
<protein>
    <recommendedName>
        <fullName evidence="3">GTP cyclohydrolase II</fullName>
        <ecNumber evidence="3">3.5.4.25</ecNumber>
    </recommendedName>
</protein>
<keyword evidence="8" id="KW-0862">Zinc</keyword>
<dbReference type="GO" id="GO:0005525">
    <property type="term" value="F:GTP binding"/>
    <property type="evidence" value="ECO:0007669"/>
    <property type="project" value="UniProtKB-KW"/>
</dbReference>
<dbReference type="GO" id="GO:0008686">
    <property type="term" value="F:3,4-dihydroxy-2-butanone-4-phosphate synthase activity"/>
    <property type="evidence" value="ECO:0007669"/>
    <property type="project" value="TreeGrafter"/>
</dbReference>
<dbReference type="AlphaFoldDB" id="A0A6J6L681"/>
<accession>A0A6J6L681</accession>
<dbReference type="EMBL" id="CAEZWH010000139">
    <property type="protein sequence ID" value="CAB4656253.1"/>
    <property type="molecule type" value="Genomic_DNA"/>
</dbReference>
<gene>
    <name evidence="12" type="ORF">UFOPK2195_00755</name>
</gene>
<comment type="pathway">
    <text evidence="2">Cofactor biosynthesis; riboflavin biosynthesis; 5-amino-6-(D-ribitylamino)uracil from GTP: step 1/4.</text>
</comment>
<dbReference type="InterPro" id="IPR000926">
    <property type="entry name" value="RibA"/>
</dbReference>
<dbReference type="PANTHER" id="PTHR21327">
    <property type="entry name" value="GTP CYCLOHYDROLASE II-RELATED"/>
    <property type="match status" value="1"/>
</dbReference>
<dbReference type="InterPro" id="IPR036144">
    <property type="entry name" value="RibA-like_sf"/>
</dbReference>
<dbReference type="PANTHER" id="PTHR21327:SF18">
    <property type="entry name" value="3,4-DIHYDROXY-2-BUTANONE 4-PHOSPHATE SYNTHASE"/>
    <property type="match status" value="1"/>
</dbReference>